<reference evidence="8" key="1">
    <citation type="submission" date="2023-01" db="EMBL/GenBank/DDBJ databases">
        <title>Colletotrichum chrysophilum M932 genome sequence.</title>
        <authorList>
            <person name="Baroncelli R."/>
        </authorList>
    </citation>
    <scope>NUCLEOTIDE SEQUENCE</scope>
    <source>
        <strain evidence="8">M932</strain>
    </source>
</reference>
<organism evidence="8 9">
    <name type="scientific">Colletotrichum chrysophilum</name>
    <dbReference type="NCBI Taxonomy" id="1836956"/>
    <lineage>
        <taxon>Eukaryota</taxon>
        <taxon>Fungi</taxon>
        <taxon>Dikarya</taxon>
        <taxon>Ascomycota</taxon>
        <taxon>Pezizomycotina</taxon>
        <taxon>Sordariomycetes</taxon>
        <taxon>Hypocreomycetidae</taxon>
        <taxon>Glomerellales</taxon>
        <taxon>Glomerellaceae</taxon>
        <taxon>Colletotrichum</taxon>
        <taxon>Colletotrichum gloeosporioides species complex</taxon>
    </lineage>
</organism>
<comment type="similarity">
    <text evidence="2 6">Belongs to the flavin monoamine oxidase family.</text>
</comment>
<keyword evidence="6" id="KW-0274">FAD</keyword>
<dbReference type="PANTHER" id="PTHR43563">
    <property type="entry name" value="AMINE OXIDASE"/>
    <property type="match status" value="1"/>
</dbReference>
<gene>
    <name evidence="8" type="ORF">CCHR01_13405</name>
</gene>
<evidence type="ECO:0000256" key="6">
    <source>
        <dbReference type="RuleBase" id="RU362067"/>
    </source>
</evidence>
<dbReference type="InterPro" id="IPR002937">
    <property type="entry name" value="Amino_oxidase"/>
</dbReference>
<keyword evidence="9" id="KW-1185">Reference proteome</keyword>
<feature type="binding site" evidence="5">
    <location>
        <position position="279"/>
    </location>
    <ligand>
        <name>FAD</name>
        <dbReference type="ChEBI" id="CHEBI:57692"/>
    </ligand>
</feature>
<dbReference type="Gene3D" id="3.50.50.60">
    <property type="entry name" value="FAD/NAD(P)-binding domain"/>
    <property type="match status" value="2"/>
</dbReference>
<accession>A0AAD9EGJ2</accession>
<evidence type="ECO:0000256" key="5">
    <source>
        <dbReference type="PIRSR" id="PIRSR601613-1"/>
    </source>
</evidence>
<keyword evidence="6" id="KW-0285">Flavoprotein</keyword>
<evidence type="ECO:0000313" key="9">
    <source>
        <dbReference type="Proteomes" id="UP001243330"/>
    </source>
</evidence>
<comment type="catalytic activity">
    <reaction evidence="4">
        <text>a secondary aliphatic amine + O2 + H2O = a primary amine + an aldehyde + H2O2</text>
        <dbReference type="Rhea" id="RHEA:26414"/>
        <dbReference type="ChEBI" id="CHEBI:15377"/>
        <dbReference type="ChEBI" id="CHEBI:15379"/>
        <dbReference type="ChEBI" id="CHEBI:16240"/>
        <dbReference type="ChEBI" id="CHEBI:17478"/>
        <dbReference type="ChEBI" id="CHEBI:58855"/>
        <dbReference type="ChEBI" id="CHEBI:65296"/>
        <dbReference type="EC" id="1.4.3.4"/>
    </reaction>
</comment>
<dbReference type="EC" id="1.4.3.-" evidence="6"/>
<evidence type="ECO:0000256" key="4">
    <source>
        <dbReference type="ARBA" id="ARBA00048448"/>
    </source>
</evidence>
<comment type="cofactor">
    <cofactor evidence="1 6">
        <name>FAD</name>
        <dbReference type="ChEBI" id="CHEBI:57692"/>
    </cofactor>
</comment>
<dbReference type="Proteomes" id="UP001243330">
    <property type="component" value="Unassembled WGS sequence"/>
</dbReference>
<proteinExistence type="inferred from homology"/>
<comment type="caution">
    <text evidence="8">The sequence shown here is derived from an EMBL/GenBank/DDBJ whole genome shotgun (WGS) entry which is preliminary data.</text>
</comment>
<keyword evidence="3 6" id="KW-0560">Oxidoreductase</keyword>
<dbReference type="Pfam" id="PF01593">
    <property type="entry name" value="Amino_oxidase"/>
    <property type="match status" value="1"/>
</dbReference>
<evidence type="ECO:0000256" key="2">
    <source>
        <dbReference type="ARBA" id="ARBA00005995"/>
    </source>
</evidence>
<evidence type="ECO:0000256" key="1">
    <source>
        <dbReference type="ARBA" id="ARBA00001974"/>
    </source>
</evidence>
<evidence type="ECO:0000313" key="8">
    <source>
        <dbReference type="EMBL" id="KAK1843961.1"/>
    </source>
</evidence>
<evidence type="ECO:0000256" key="3">
    <source>
        <dbReference type="ARBA" id="ARBA00023002"/>
    </source>
</evidence>
<dbReference type="PANTHER" id="PTHR43563:SF1">
    <property type="entry name" value="AMINE OXIDASE [FLAVIN-CONTAINING] B"/>
    <property type="match status" value="1"/>
</dbReference>
<dbReference type="InterPro" id="IPR036188">
    <property type="entry name" value="FAD/NAD-bd_sf"/>
</dbReference>
<feature type="domain" description="Amine oxidase" evidence="7">
    <location>
        <begin position="50"/>
        <end position="485"/>
    </location>
</feature>
<dbReference type="Gene3D" id="6.10.140.1210">
    <property type="match status" value="1"/>
</dbReference>
<evidence type="ECO:0000259" key="7">
    <source>
        <dbReference type="Pfam" id="PF01593"/>
    </source>
</evidence>
<sequence length="500" mass="54631">MTSFPAMSRSKEGYLWTPEGTTEGLPTAAVLPGSRHIKQSYDVVVIGGGFAGLVAARDLAKQPGVNVLLVEGRDRIGGRTWTASVLGEEFEMGGTWVHWYFRCQPHVYNELHRYGLHRNLKASAGACSDAKAFFKPRKGTVKQLTSEMNWAAAERVAALFFGVDGNTSQSLMPFPHEPFREPAPWKQYDGLTVQDRLDQLDITDLEKDYFSSLVNLFGCNYAADTSFTEVLRWYALGGHSMAGAYDLSGLFKLGNGGMTSFAKAIRGEFTGDLLFGQVVTAIEQTSSAVRITTAEGRVFSAGFVVSTIPLNCLSRVAFDPPLSPLRREAVDYGHQNKGAKVHFRLAKMEPGWFATTAPDGSTPYLLAFSDHNGTKSTGPDGTSCLAALRSGVYPNLQDHARVVDEFKRAVKPGAEITAYLSHDWSNDPMAGGQWSCWKGDAMSRYLRELQRPHGRVFFASSDSADGCRGFIDGAIEQGKNAARQVAECLGDGRRQLHANL</sequence>
<dbReference type="SUPFAM" id="SSF51905">
    <property type="entry name" value="FAD/NAD(P)-binding domain"/>
    <property type="match status" value="1"/>
</dbReference>
<dbReference type="InterPro" id="IPR001613">
    <property type="entry name" value="Flavin_amine_oxidase"/>
</dbReference>
<dbReference type="InterPro" id="IPR050703">
    <property type="entry name" value="Flavin_MAO"/>
</dbReference>
<dbReference type="PRINTS" id="PR00757">
    <property type="entry name" value="AMINEOXDASEF"/>
</dbReference>
<name>A0AAD9EGJ2_9PEZI</name>
<dbReference type="AlphaFoldDB" id="A0AAD9EGJ2"/>
<dbReference type="EMBL" id="JAQOWY010000332">
    <property type="protein sequence ID" value="KAK1843961.1"/>
    <property type="molecule type" value="Genomic_DNA"/>
</dbReference>
<dbReference type="GO" id="GO:0097621">
    <property type="term" value="F:monoamine oxidase activity"/>
    <property type="evidence" value="ECO:0007669"/>
    <property type="project" value="UniProtKB-EC"/>
</dbReference>
<protein>
    <recommendedName>
        <fullName evidence="6">Amine oxidase</fullName>
        <ecNumber evidence="6">1.4.3.-</ecNumber>
    </recommendedName>
</protein>
<dbReference type="Gene3D" id="3.90.660.10">
    <property type="match status" value="2"/>
</dbReference>